<accession>F0YI82</accession>
<gene>
    <name evidence="2" type="ORF">AURANDRAFT_66626</name>
</gene>
<organism evidence="3">
    <name type="scientific">Aureococcus anophagefferens</name>
    <name type="common">Harmful bloom alga</name>
    <dbReference type="NCBI Taxonomy" id="44056"/>
    <lineage>
        <taxon>Eukaryota</taxon>
        <taxon>Sar</taxon>
        <taxon>Stramenopiles</taxon>
        <taxon>Ochrophyta</taxon>
        <taxon>Pelagophyceae</taxon>
        <taxon>Pelagomonadales</taxon>
        <taxon>Pelagomonadaceae</taxon>
        <taxon>Aureococcus</taxon>
    </lineage>
</organism>
<evidence type="ECO:0000313" key="3">
    <source>
        <dbReference type="Proteomes" id="UP000002729"/>
    </source>
</evidence>
<keyword evidence="3" id="KW-1185">Reference proteome</keyword>
<dbReference type="KEGG" id="aaf:AURANDRAFT_66626"/>
<sequence>MVARRVDAVCLGHFVANLAGEELGAHERHGAVGRRRQLFRDGVSRGRGRPVSVGDAGPRVIACRSGPVAFGRRGVVRDLRGLPRSVTGLPRSRGGDGGDERGLRAGERRLWRPNDVRRWQANHHARLVEGAVRRADVRERARVAVGAVDLGADRADAHVPLRAEVPGRDPARVVPGVVAHVVVDGYVRVERDERRDVGDALKERLVRRDAVPREAVRLVAPVERAVEPEVRGGPGHGCADLNPAGFQRRVRAERRRDVVVADEVGLAALAGGVNVVAGARLCDADEEVYGAVDRLCRDRPMEVELERDAVARLGSARRVAPDDVDEAQQRGAARVADPEPLAGRVLVVEVELRVPVGGAQQRQLGRVALEHASDDAAVGAEGVGHGAAPGEGLEALALPEPSGGLDHGIQADDRDGEGCGEEGARREAARDARRRVVGERRRRFGRGRLGLALAQFDVYEDEVLVVHERYALPLGRDHDAEVPVEAHALRAERASAQDRRRPLDRGVVVALDLELTPALLTGVV</sequence>
<reference evidence="2 3" key="1">
    <citation type="journal article" date="2011" name="Proc. Natl. Acad. Sci. U.S.A.">
        <title>Niche of harmful alga Aureococcus anophagefferens revealed through ecogenomics.</title>
        <authorList>
            <person name="Gobler C.J."/>
            <person name="Berry D.L."/>
            <person name="Dyhrman S.T."/>
            <person name="Wilhelm S.W."/>
            <person name="Salamov A."/>
            <person name="Lobanov A.V."/>
            <person name="Zhang Y."/>
            <person name="Collier J.L."/>
            <person name="Wurch L.L."/>
            <person name="Kustka A.B."/>
            <person name="Dill B.D."/>
            <person name="Shah M."/>
            <person name="VerBerkmoes N.C."/>
            <person name="Kuo A."/>
            <person name="Terry A."/>
            <person name="Pangilinan J."/>
            <person name="Lindquist E.A."/>
            <person name="Lucas S."/>
            <person name="Paulsen I.T."/>
            <person name="Hattenrath-Lehmann T.K."/>
            <person name="Talmage S.C."/>
            <person name="Walker E.A."/>
            <person name="Koch F."/>
            <person name="Burson A.M."/>
            <person name="Marcoval M.A."/>
            <person name="Tang Y.Z."/>
            <person name="Lecleir G.R."/>
            <person name="Coyne K.J."/>
            <person name="Berg G.M."/>
            <person name="Bertrand E.M."/>
            <person name="Saito M.A."/>
            <person name="Gladyshev V.N."/>
            <person name="Grigoriev I.V."/>
        </authorList>
    </citation>
    <scope>NUCLEOTIDE SEQUENCE [LARGE SCALE GENOMIC DNA]</scope>
    <source>
        <strain evidence="3">CCMP 1984</strain>
    </source>
</reference>
<evidence type="ECO:0000313" key="2">
    <source>
        <dbReference type="EMBL" id="EGB05182.1"/>
    </source>
</evidence>
<protein>
    <submittedName>
        <fullName evidence="2">Uncharacterized protein</fullName>
    </submittedName>
</protein>
<proteinExistence type="predicted"/>
<dbReference type="InParanoid" id="F0YI82"/>
<evidence type="ECO:0000256" key="1">
    <source>
        <dbReference type="SAM" id="MobiDB-lite"/>
    </source>
</evidence>
<dbReference type="EMBL" id="GL833143">
    <property type="protein sequence ID" value="EGB05182.1"/>
    <property type="molecule type" value="Genomic_DNA"/>
</dbReference>
<dbReference type="AlphaFoldDB" id="F0YI82"/>
<dbReference type="GeneID" id="20225876"/>
<name>F0YI82_AURAN</name>
<feature type="region of interest" description="Disordered" evidence="1">
    <location>
        <begin position="84"/>
        <end position="106"/>
    </location>
</feature>
<dbReference type="Proteomes" id="UP000002729">
    <property type="component" value="Unassembled WGS sequence"/>
</dbReference>
<feature type="compositionally biased region" description="Basic and acidic residues" evidence="1">
    <location>
        <begin position="93"/>
        <end position="106"/>
    </location>
</feature>
<dbReference type="RefSeq" id="XP_009040083.1">
    <property type="nucleotide sequence ID" value="XM_009041835.1"/>
</dbReference>